<dbReference type="EMBL" id="PVGH01000107">
    <property type="protein sequence ID" value="PRF54705.1"/>
    <property type="molecule type" value="Genomic_DNA"/>
</dbReference>
<sequence>MKKLMLLAAGIVASVAIVACNSLPTVQQQFQTGCTIVNGDLAILATSPLLNADQRETISGVPGDPTKPGILPMNQAICKADAQLNVADLKTFHDSLLPAAITIVQAVPALPQQQAVLLGLQTFGPMVQALIDQILTAGAPAGASTPLAGEPLK</sequence>
<dbReference type="AlphaFoldDB" id="A0A2S9MBI8"/>
<name>A0A2S9MBI8_9BURK</name>
<proteinExistence type="predicted"/>
<accession>A0A2S9MBI8</accession>
<reference evidence="2 3" key="1">
    <citation type="submission" date="2018-03" db="EMBL/GenBank/DDBJ databases">
        <authorList>
            <person name="Keele B.F."/>
        </authorList>
    </citation>
    <scope>NUCLEOTIDE SEQUENCE [LARGE SCALE GENOMIC DNA]</scope>
    <source>
        <strain evidence="2 3">AU19729</strain>
    </source>
</reference>
<evidence type="ECO:0000313" key="3">
    <source>
        <dbReference type="Proteomes" id="UP000238982"/>
    </source>
</evidence>
<gene>
    <name evidence="2" type="ORF">C6Q15_28535</name>
</gene>
<feature type="signal peptide" evidence="1">
    <location>
        <begin position="1"/>
        <end position="19"/>
    </location>
</feature>
<comment type="caution">
    <text evidence="2">The sequence shown here is derived from an EMBL/GenBank/DDBJ whole genome shotgun (WGS) entry which is preliminary data.</text>
</comment>
<evidence type="ECO:0000256" key="1">
    <source>
        <dbReference type="SAM" id="SignalP"/>
    </source>
</evidence>
<feature type="chain" id="PRO_5015491228" description="Bacteriophage protein" evidence="1">
    <location>
        <begin position="20"/>
        <end position="153"/>
    </location>
</feature>
<dbReference type="Proteomes" id="UP000238982">
    <property type="component" value="Unassembled WGS sequence"/>
</dbReference>
<dbReference type="PROSITE" id="PS51257">
    <property type="entry name" value="PROKAR_LIPOPROTEIN"/>
    <property type="match status" value="1"/>
</dbReference>
<keyword evidence="1" id="KW-0732">Signal</keyword>
<organism evidence="2 3">
    <name type="scientific">Burkholderia multivorans</name>
    <dbReference type="NCBI Taxonomy" id="87883"/>
    <lineage>
        <taxon>Bacteria</taxon>
        <taxon>Pseudomonadati</taxon>
        <taxon>Pseudomonadota</taxon>
        <taxon>Betaproteobacteria</taxon>
        <taxon>Burkholderiales</taxon>
        <taxon>Burkholderiaceae</taxon>
        <taxon>Burkholderia</taxon>
        <taxon>Burkholderia cepacia complex</taxon>
    </lineage>
</organism>
<evidence type="ECO:0000313" key="2">
    <source>
        <dbReference type="EMBL" id="PRF54705.1"/>
    </source>
</evidence>
<evidence type="ECO:0008006" key="4">
    <source>
        <dbReference type="Google" id="ProtNLM"/>
    </source>
</evidence>
<protein>
    <recommendedName>
        <fullName evidence="4">Bacteriophage protein</fullName>
    </recommendedName>
</protein>